<name>A0A165FSE8_XYLHT</name>
<dbReference type="Proteomes" id="UP000076632">
    <property type="component" value="Unassembled WGS sequence"/>
</dbReference>
<dbReference type="InParanoid" id="A0A165FSE8"/>
<dbReference type="RefSeq" id="XP_018186874.1">
    <property type="nucleotide sequence ID" value="XM_018329473.1"/>
</dbReference>
<dbReference type="EMBL" id="KV407461">
    <property type="protein sequence ID" value="KZF21319.1"/>
    <property type="molecule type" value="Genomic_DNA"/>
</dbReference>
<evidence type="ECO:0000313" key="1">
    <source>
        <dbReference type="EMBL" id="KZF21319.1"/>
    </source>
</evidence>
<organism evidence="1 2">
    <name type="scientific">Xylona heveae (strain CBS 132557 / TC161)</name>
    <dbReference type="NCBI Taxonomy" id="1328760"/>
    <lineage>
        <taxon>Eukaryota</taxon>
        <taxon>Fungi</taxon>
        <taxon>Dikarya</taxon>
        <taxon>Ascomycota</taxon>
        <taxon>Pezizomycotina</taxon>
        <taxon>Xylonomycetes</taxon>
        <taxon>Xylonales</taxon>
        <taxon>Xylonaceae</taxon>
        <taxon>Xylona</taxon>
    </lineage>
</organism>
<protein>
    <submittedName>
        <fullName evidence="1">Uncharacterized protein</fullName>
    </submittedName>
</protein>
<sequence length="72" mass="8452">MLSQSSRFRVYQRARYYGLRLLGKFFCTLPSSQDNLYPQIQVIMFLLVQYGLYLHSSPALSFAFPSLLKFFS</sequence>
<dbReference type="AlphaFoldDB" id="A0A165FSE8"/>
<gene>
    <name evidence="1" type="ORF">L228DRAFT_170345</name>
</gene>
<keyword evidence="2" id="KW-1185">Reference proteome</keyword>
<evidence type="ECO:0000313" key="2">
    <source>
        <dbReference type="Proteomes" id="UP000076632"/>
    </source>
</evidence>
<accession>A0A165FSE8</accession>
<proteinExistence type="predicted"/>
<reference evidence="1 2" key="1">
    <citation type="journal article" date="2016" name="Fungal Biol.">
        <title>The genome of Xylona heveae provides a window into fungal endophytism.</title>
        <authorList>
            <person name="Gazis R."/>
            <person name="Kuo A."/>
            <person name="Riley R."/>
            <person name="LaButti K."/>
            <person name="Lipzen A."/>
            <person name="Lin J."/>
            <person name="Amirebrahimi M."/>
            <person name="Hesse C.N."/>
            <person name="Spatafora J.W."/>
            <person name="Henrissat B."/>
            <person name="Hainaut M."/>
            <person name="Grigoriev I.V."/>
            <person name="Hibbett D.S."/>
        </authorList>
    </citation>
    <scope>NUCLEOTIDE SEQUENCE [LARGE SCALE GENOMIC DNA]</scope>
    <source>
        <strain evidence="1 2">TC161</strain>
    </source>
</reference>
<dbReference type="GeneID" id="28894610"/>